<dbReference type="EMBL" id="JAAMPI010001073">
    <property type="protein sequence ID" value="KAF4626848.1"/>
    <property type="molecule type" value="Genomic_DNA"/>
</dbReference>
<name>A0A8H4VXZ1_9HELO</name>
<gene>
    <name evidence="2" type="ORF">G7Y89_g11309</name>
</gene>
<sequence length="311" mass="36594">MEYEIPSSSPLYDTSDNWNTPKRARVRQMRRDGKSWKNIFNAMDVKKSTAQDICKAKLSRTTRKGKQYRRRLIDRRTIRQIIRFIAKDYSTRQLSIAGVKAQLNLCPSVRTIRRELRYVGYRSYIACPRPYIDRKTPGPDTIVESVVTPPLKEDSSDNNDPGAPIETEEETKTEITRVFGNLDKIFVDERKRLIDENMCFFYKKLGYRANTYPDKLAGRGRDAFIEKANLRHNREGDGSSDSSSKVKGLITFEHYEYSIKYLRYFVIYYLNDILVYSEREEDYERHVLKVLKALDKVDLRLKLSKYRFGVN</sequence>
<dbReference type="Gene3D" id="3.30.70.270">
    <property type="match status" value="1"/>
</dbReference>
<reference evidence="2 3" key="1">
    <citation type="submission" date="2020-03" db="EMBL/GenBank/DDBJ databases">
        <title>Draft Genome Sequence of Cudoniella acicularis.</title>
        <authorList>
            <person name="Buettner E."/>
            <person name="Kellner H."/>
        </authorList>
    </citation>
    <scope>NUCLEOTIDE SEQUENCE [LARGE SCALE GENOMIC DNA]</scope>
    <source>
        <strain evidence="2 3">DSM 108380</strain>
    </source>
</reference>
<evidence type="ECO:0000313" key="3">
    <source>
        <dbReference type="Proteomes" id="UP000566819"/>
    </source>
</evidence>
<organism evidence="2 3">
    <name type="scientific">Cudoniella acicularis</name>
    <dbReference type="NCBI Taxonomy" id="354080"/>
    <lineage>
        <taxon>Eukaryota</taxon>
        <taxon>Fungi</taxon>
        <taxon>Dikarya</taxon>
        <taxon>Ascomycota</taxon>
        <taxon>Pezizomycotina</taxon>
        <taxon>Leotiomycetes</taxon>
        <taxon>Helotiales</taxon>
        <taxon>Tricladiaceae</taxon>
        <taxon>Cudoniella</taxon>
    </lineage>
</organism>
<evidence type="ECO:0000313" key="2">
    <source>
        <dbReference type="EMBL" id="KAF4626848.1"/>
    </source>
</evidence>
<accession>A0A8H4VXZ1</accession>
<dbReference type="Proteomes" id="UP000566819">
    <property type="component" value="Unassembled WGS sequence"/>
</dbReference>
<keyword evidence="3" id="KW-1185">Reference proteome</keyword>
<proteinExistence type="predicted"/>
<comment type="caution">
    <text evidence="2">The sequence shown here is derived from an EMBL/GenBank/DDBJ whole genome shotgun (WGS) entry which is preliminary data.</text>
</comment>
<dbReference type="OrthoDB" id="10610797at2759"/>
<protein>
    <submittedName>
        <fullName evidence="2">Uncharacterized protein</fullName>
    </submittedName>
</protein>
<dbReference type="InterPro" id="IPR043502">
    <property type="entry name" value="DNA/RNA_pol_sf"/>
</dbReference>
<feature type="region of interest" description="Disordered" evidence="1">
    <location>
        <begin position="148"/>
        <end position="170"/>
    </location>
</feature>
<dbReference type="SUPFAM" id="SSF56672">
    <property type="entry name" value="DNA/RNA polymerases"/>
    <property type="match status" value="1"/>
</dbReference>
<evidence type="ECO:0000256" key="1">
    <source>
        <dbReference type="SAM" id="MobiDB-lite"/>
    </source>
</evidence>
<dbReference type="AlphaFoldDB" id="A0A8H4VXZ1"/>
<dbReference type="InterPro" id="IPR043128">
    <property type="entry name" value="Rev_trsase/Diguanyl_cyclase"/>
</dbReference>